<keyword evidence="4" id="KW-0472">Membrane</keyword>
<feature type="compositionally biased region" description="Acidic residues" evidence="5">
    <location>
        <begin position="369"/>
        <end position="378"/>
    </location>
</feature>
<feature type="compositionally biased region" description="Low complexity" evidence="5">
    <location>
        <begin position="359"/>
        <end position="368"/>
    </location>
</feature>
<feature type="compositionally biased region" description="Low complexity" evidence="5">
    <location>
        <begin position="282"/>
        <end position="295"/>
    </location>
</feature>
<feature type="domain" description="PDZ GRASP-type" evidence="6">
    <location>
        <begin position="44"/>
        <end position="128"/>
    </location>
</feature>
<dbReference type="Gene3D" id="2.30.42.10">
    <property type="match status" value="2"/>
</dbReference>
<dbReference type="EMBL" id="MU001640">
    <property type="protein sequence ID" value="KAF2479887.1"/>
    <property type="molecule type" value="Genomic_DNA"/>
</dbReference>
<dbReference type="PANTHER" id="PTHR12893">
    <property type="entry name" value="GOLGI REASSEMBLY STACKING PROTEIN GRASP"/>
    <property type="match status" value="1"/>
</dbReference>
<evidence type="ECO:0000313" key="7">
    <source>
        <dbReference type="EMBL" id="KAF2479887.1"/>
    </source>
</evidence>
<dbReference type="GO" id="GO:0007030">
    <property type="term" value="P:Golgi organization"/>
    <property type="evidence" value="ECO:0007669"/>
    <property type="project" value="TreeGrafter"/>
</dbReference>
<dbReference type="RefSeq" id="XP_033586457.1">
    <property type="nucleotide sequence ID" value="XM_033736193.1"/>
</dbReference>
<evidence type="ECO:0000259" key="6">
    <source>
        <dbReference type="PROSITE" id="PS51865"/>
    </source>
</evidence>
<evidence type="ECO:0000256" key="2">
    <source>
        <dbReference type="ARBA" id="ARBA00022737"/>
    </source>
</evidence>
<dbReference type="GO" id="GO:0000139">
    <property type="term" value="C:Golgi membrane"/>
    <property type="evidence" value="ECO:0007669"/>
    <property type="project" value="UniProtKB-SubCell"/>
</dbReference>
<keyword evidence="2" id="KW-0677">Repeat</keyword>
<feature type="domain" description="PDZ GRASP-type" evidence="6">
    <location>
        <begin position="134"/>
        <end position="224"/>
    </location>
</feature>
<evidence type="ECO:0000256" key="1">
    <source>
        <dbReference type="ARBA" id="ARBA00004394"/>
    </source>
</evidence>
<dbReference type="PANTHER" id="PTHR12893:SF0">
    <property type="entry name" value="GRASP65"/>
    <property type="match status" value="1"/>
</dbReference>
<name>A0A6A6PKU3_9PEZI</name>
<protein>
    <submittedName>
        <fullName evidence="7">GRASP55/65 PDZ-like domain-containing protein</fullName>
    </submittedName>
</protein>
<proteinExistence type="predicted"/>
<sequence length="378" mass="40204">MFGALNRFISRLDSSEYTAPTPYTPSKFPLNASNSNTALNPNAHGFQVLSNTQANLPLEPYFDFIIGINNHPIDSADPHLFSTELRNCAGSTISLGVYCVKGHAIREIYVPIPADGAALGVQLQWMPLNAAAENVWHILDVMPNSPADVAGLLPYGDYVVGSPDRDALYGEAALGELVEEFQDRPLRLYVYNHEYDVLRTLTITPSRTWGGDGALGCVLGYGALHRVPAPLNEPSQAPGETLFESTEDFKVPAATGLTTTEAEQPTFFLPANMDHPSPPPAALATNTSTSATGTSQPPPPSSSKGRKQRAHHNTAAQPAGLDDYFAEGEQKSRELDGGSTPKPAAGAGNLPPPPPKGGPPRATTPAATAEEEEEKEEA</sequence>
<evidence type="ECO:0000313" key="8">
    <source>
        <dbReference type="Proteomes" id="UP000799767"/>
    </source>
</evidence>
<dbReference type="AlphaFoldDB" id="A0A6A6PKU3"/>
<accession>A0A6A6PKU3</accession>
<keyword evidence="3" id="KW-0333">Golgi apparatus</keyword>
<dbReference type="InterPro" id="IPR007583">
    <property type="entry name" value="GRASP55_65"/>
</dbReference>
<dbReference type="Proteomes" id="UP000799767">
    <property type="component" value="Unassembled WGS sequence"/>
</dbReference>
<evidence type="ECO:0000256" key="5">
    <source>
        <dbReference type="SAM" id="MobiDB-lite"/>
    </source>
</evidence>
<dbReference type="InterPro" id="IPR036034">
    <property type="entry name" value="PDZ_sf"/>
</dbReference>
<gene>
    <name evidence="7" type="ORF">BDY17DRAFT_318520</name>
</gene>
<comment type="subcellular location">
    <subcellularLocation>
        <location evidence="1">Golgi apparatus membrane</location>
    </subcellularLocation>
</comment>
<feature type="region of interest" description="Disordered" evidence="5">
    <location>
        <begin position="268"/>
        <end position="378"/>
    </location>
</feature>
<keyword evidence="8" id="KW-1185">Reference proteome</keyword>
<dbReference type="Pfam" id="PF04495">
    <property type="entry name" value="GRASP55_65"/>
    <property type="match status" value="1"/>
</dbReference>
<dbReference type="OrthoDB" id="3318at2759"/>
<evidence type="ECO:0000256" key="4">
    <source>
        <dbReference type="ARBA" id="ARBA00023136"/>
    </source>
</evidence>
<dbReference type="PROSITE" id="PS51865">
    <property type="entry name" value="PDZ_GRASP"/>
    <property type="match status" value="2"/>
</dbReference>
<evidence type="ECO:0000256" key="3">
    <source>
        <dbReference type="ARBA" id="ARBA00023034"/>
    </source>
</evidence>
<dbReference type="InterPro" id="IPR024958">
    <property type="entry name" value="GRASP_PDZ"/>
</dbReference>
<dbReference type="GeneID" id="54477195"/>
<organism evidence="7 8">
    <name type="scientific">Neohortaea acidophila</name>
    <dbReference type="NCBI Taxonomy" id="245834"/>
    <lineage>
        <taxon>Eukaryota</taxon>
        <taxon>Fungi</taxon>
        <taxon>Dikarya</taxon>
        <taxon>Ascomycota</taxon>
        <taxon>Pezizomycotina</taxon>
        <taxon>Dothideomycetes</taxon>
        <taxon>Dothideomycetidae</taxon>
        <taxon>Mycosphaerellales</taxon>
        <taxon>Teratosphaeriaceae</taxon>
        <taxon>Neohortaea</taxon>
    </lineage>
</organism>
<reference evidence="7" key="1">
    <citation type="journal article" date="2020" name="Stud. Mycol.">
        <title>101 Dothideomycetes genomes: a test case for predicting lifestyles and emergence of pathogens.</title>
        <authorList>
            <person name="Haridas S."/>
            <person name="Albert R."/>
            <person name="Binder M."/>
            <person name="Bloem J."/>
            <person name="Labutti K."/>
            <person name="Salamov A."/>
            <person name="Andreopoulos B."/>
            <person name="Baker S."/>
            <person name="Barry K."/>
            <person name="Bills G."/>
            <person name="Bluhm B."/>
            <person name="Cannon C."/>
            <person name="Castanera R."/>
            <person name="Culley D."/>
            <person name="Daum C."/>
            <person name="Ezra D."/>
            <person name="Gonzalez J."/>
            <person name="Henrissat B."/>
            <person name="Kuo A."/>
            <person name="Liang C."/>
            <person name="Lipzen A."/>
            <person name="Lutzoni F."/>
            <person name="Magnuson J."/>
            <person name="Mondo S."/>
            <person name="Nolan M."/>
            <person name="Ohm R."/>
            <person name="Pangilinan J."/>
            <person name="Park H.-J."/>
            <person name="Ramirez L."/>
            <person name="Alfaro M."/>
            <person name="Sun H."/>
            <person name="Tritt A."/>
            <person name="Yoshinaga Y."/>
            <person name="Zwiers L.-H."/>
            <person name="Turgeon B."/>
            <person name="Goodwin S."/>
            <person name="Spatafora J."/>
            <person name="Crous P."/>
            <person name="Grigoriev I."/>
        </authorList>
    </citation>
    <scope>NUCLEOTIDE SEQUENCE</scope>
    <source>
        <strain evidence="7">CBS 113389</strain>
    </source>
</reference>
<dbReference type="FunFam" id="2.30.42.10:FF:000026">
    <property type="entry name" value="Golgi reassembly stacking protein 2"/>
    <property type="match status" value="1"/>
</dbReference>
<dbReference type="SUPFAM" id="SSF50156">
    <property type="entry name" value="PDZ domain-like"/>
    <property type="match status" value="1"/>
</dbReference>